<dbReference type="InterPro" id="IPR013324">
    <property type="entry name" value="RNA_pol_sigma_r3/r4-like"/>
</dbReference>
<dbReference type="InterPro" id="IPR036388">
    <property type="entry name" value="WH-like_DNA-bd_sf"/>
</dbReference>
<name>A0A9D1T6E9_9FIRM</name>
<gene>
    <name evidence="3" type="ORF">IAA63_04505</name>
</gene>
<feature type="non-terminal residue" evidence="3">
    <location>
        <position position="1"/>
    </location>
</feature>
<dbReference type="AlphaFoldDB" id="A0A9D1T6E9"/>
<feature type="domain" description="HTH cro/C1-type" evidence="2">
    <location>
        <begin position="50"/>
        <end position="72"/>
    </location>
</feature>
<dbReference type="InterPro" id="IPR000943">
    <property type="entry name" value="RNA_pol_sigma70"/>
</dbReference>
<evidence type="ECO:0000313" key="3">
    <source>
        <dbReference type="EMBL" id="HIV12388.1"/>
    </source>
</evidence>
<dbReference type="GO" id="GO:0003700">
    <property type="term" value="F:DNA-binding transcription factor activity"/>
    <property type="evidence" value="ECO:0007669"/>
    <property type="project" value="InterPro"/>
</dbReference>
<dbReference type="PRINTS" id="PR00046">
    <property type="entry name" value="SIGMA70FCT"/>
</dbReference>
<dbReference type="SUPFAM" id="SSF88659">
    <property type="entry name" value="Sigma3 and sigma4 domains of RNA polymerase sigma factors"/>
    <property type="match status" value="1"/>
</dbReference>
<dbReference type="EMBL" id="DVON01000096">
    <property type="protein sequence ID" value="HIV12388.1"/>
    <property type="molecule type" value="Genomic_DNA"/>
</dbReference>
<dbReference type="GO" id="GO:0006352">
    <property type="term" value="P:DNA-templated transcription initiation"/>
    <property type="evidence" value="ECO:0007669"/>
    <property type="project" value="InterPro"/>
</dbReference>
<dbReference type="InterPro" id="IPR014284">
    <property type="entry name" value="RNA_pol_sigma-70_dom"/>
</dbReference>
<accession>A0A9D1T6E9</accession>
<dbReference type="Pfam" id="PF04545">
    <property type="entry name" value="Sigma70_r4"/>
    <property type="match status" value="1"/>
</dbReference>
<protein>
    <submittedName>
        <fullName evidence="3">Sigma-70 family RNA polymerase sigma factor</fullName>
    </submittedName>
</protein>
<proteinExistence type="inferred from homology"/>
<evidence type="ECO:0000313" key="4">
    <source>
        <dbReference type="Proteomes" id="UP000886723"/>
    </source>
</evidence>
<dbReference type="InterPro" id="IPR001387">
    <property type="entry name" value="Cro/C1-type_HTH"/>
</dbReference>
<reference evidence="3" key="2">
    <citation type="journal article" date="2021" name="PeerJ">
        <title>Extensive microbial diversity within the chicken gut microbiome revealed by metagenomics and culture.</title>
        <authorList>
            <person name="Gilroy R."/>
            <person name="Ravi A."/>
            <person name="Getino M."/>
            <person name="Pursley I."/>
            <person name="Horton D.L."/>
            <person name="Alikhan N.F."/>
            <person name="Baker D."/>
            <person name="Gharbi K."/>
            <person name="Hall N."/>
            <person name="Watson M."/>
            <person name="Adriaenssens E.M."/>
            <person name="Foster-Nyarko E."/>
            <person name="Jarju S."/>
            <person name="Secka A."/>
            <person name="Antonio M."/>
            <person name="Oren A."/>
            <person name="Chaudhuri R.R."/>
            <person name="La Ragione R."/>
            <person name="Hildebrand F."/>
            <person name="Pallen M.J."/>
        </authorList>
    </citation>
    <scope>NUCLEOTIDE SEQUENCE</scope>
    <source>
        <strain evidence="3">ChiBcec2-4451</strain>
    </source>
</reference>
<dbReference type="PROSITE" id="PS50943">
    <property type="entry name" value="HTH_CROC1"/>
    <property type="match status" value="1"/>
</dbReference>
<dbReference type="Proteomes" id="UP000886723">
    <property type="component" value="Unassembled WGS sequence"/>
</dbReference>
<dbReference type="Gene3D" id="1.10.10.10">
    <property type="entry name" value="Winged helix-like DNA-binding domain superfamily/Winged helix DNA-binding domain"/>
    <property type="match status" value="1"/>
</dbReference>
<comment type="caution">
    <text evidence="3">The sequence shown here is derived from an EMBL/GenBank/DDBJ whole genome shotgun (WGS) entry which is preliminary data.</text>
</comment>
<organism evidence="3 4">
    <name type="scientific">Candidatus Pullilachnospira stercoravium</name>
    <dbReference type="NCBI Taxonomy" id="2840913"/>
    <lineage>
        <taxon>Bacteria</taxon>
        <taxon>Bacillati</taxon>
        <taxon>Bacillota</taxon>
        <taxon>Clostridia</taxon>
        <taxon>Lachnospirales</taxon>
        <taxon>Lachnospiraceae</taxon>
        <taxon>Lachnospiraceae incertae sedis</taxon>
        <taxon>Candidatus Pullilachnospira</taxon>
    </lineage>
</organism>
<dbReference type="InterPro" id="IPR007630">
    <property type="entry name" value="RNA_pol_sigma70_r4"/>
</dbReference>
<comment type="similarity">
    <text evidence="1">Belongs to the sigma-70 factor family.</text>
</comment>
<evidence type="ECO:0000259" key="2">
    <source>
        <dbReference type="PROSITE" id="PS50943"/>
    </source>
</evidence>
<evidence type="ECO:0000256" key="1">
    <source>
        <dbReference type="ARBA" id="ARBA00007788"/>
    </source>
</evidence>
<dbReference type="NCBIfam" id="TIGR02937">
    <property type="entry name" value="sigma70-ECF"/>
    <property type="match status" value="1"/>
</dbReference>
<sequence>IIEGNETDIGEKCARKEDIRRLCRLLSEVLTPLEFEVLKCRYGLFGEEEMTQRVIGKRLGISRSYVSRIEKNAILKLRNCFLPP</sequence>
<reference evidence="3" key="1">
    <citation type="submission" date="2020-10" db="EMBL/GenBank/DDBJ databases">
        <authorList>
            <person name="Gilroy R."/>
        </authorList>
    </citation>
    <scope>NUCLEOTIDE SEQUENCE</scope>
    <source>
        <strain evidence="3">ChiBcec2-4451</strain>
    </source>
</reference>